<accession>A0A0A8XS00</accession>
<evidence type="ECO:0000256" key="1">
    <source>
        <dbReference type="SAM" id="Phobius"/>
    </source>
</evidence>
<evidence type="ECO:0000313" key="2">
    <source>
        <dbReference type="EMBL" id="JAD15480.1"/>
    </source>
</evidence>
<proteinExistence type="predicted"/>
<protein>
    <submittedName>
        <fullName evidence="2">Uncharacterized protein</fullName>
    </submittedName>
</protein>
<reference evidence="2" key="2">
    <citation type="journal article" date="2015" name="Data Brief">
        <title>Shoot transcriptome of the giant reed, Arundo donax.</title>
        <authorList>
            <person name="Barrero R.A."/>
            <person name="Guerrero F.D."/>
            <person name="Moolhuijzen P."/>
            <person name="Goolsby J.A."/>
            <person name="Tidwell J."/>
            <person name="Bellgard S.E."/>
            <person name="Bellgard M.I."/>
        </authorList>
    </citation>
    <scope>NUCLEOTIDE SEQUENCE</scope>
    <source>
        <tissue evidence="2">Shoot tissue taken approximately 20 cm above the soil surface</tissue>
    </source>
</reference>
<keyword evidence="1" id="KW-0472">Membrane</keyword>
<keyword evidence="1" id="KW-1133">Transmembrane helix</keyword>
<reference evidence="2" key="1">
    <citation type="submission" date="2014-09" db="EMBL/GenBank/DDBJ databases">
        <authorList>
            <person name="Magalhaes I.L.F."/>
            <person name="Oliveira U."/>
            <person name="Santos F.R."/>
            <person name="Vidigal T.H.D.A."/>
            <person name="Brescovit A.D."/>
            <person name="Santos A.J."/>
        </authorList>
    </citation>
    <scope>NUCLEOTIDE SEQUENCE</scope>
    <source>
        <tissue evidence="2">Shoot tissue taken approximately 20 cm above the soil surface</tissue>
    </source>
</reference>
<sequence length="79" mass="9264">MNKTFHCSGNRNYRFGSRQSLLHMMIIRTTKQKQKSSEMVVSIVSLVTDIWSGMGIIFFSILYKVQHSRSSYRYMVKHG</sequence>
<keyword evidence="1" id="KW-0812">Transmembrane</keyword>
<dbReference type="AlphaFoldDB" id="A0A0A8XS00"/>
<name>A0A0A8XS00_ARUDO</name>
<dbReference type="EMBL" id="GBRH01282415">
    <property type="protein sequence ID" value="JAD15480.1"/>
    <property type="molecule type" value="Transcribed_RNA"/>
</dbReference>
<feature type="transmembrane region" description="Helical" evidence="1">
    <location>
        <begin position="39"/>
        <end position="63"/>
    </location>
</feature>
<organism evidence="2">
    <name type="scientific">Arundo donax</name>
    <name type="common">Giant reed</name>
    <name type="synonym">Donax arundinaceus</name>
    <dbReference type="NCBI Taxonomy" id="35708"/>
    <lineage>
        <taxon>Eukaryota</taxon>
        <taxon>Viridiplantae</taxon>
        <taxon>Streptophyta</taxon>
        <taxon>Embryophyta</taxon>
        <taxon>Tracheophyta</taxon>
        <taxon>Spermatophyta</taxon>
        <taxon>Magnoliopsida</taxon>
        <taxon>Liliopsida</taxon>
        <taxon>Poales</taxon>
        <taxon>Poaceae</taxon>
        <taxon>PACMAD clade</taxon>
        <taxon>Arundinoideae</taxon>
        <taxon>Arundineae</taxon>
        <taxon>Arundo</taxon>
    </lineage>
</organism>